<dbReference type="InterPro" id="IPR026591">
    <property type="entry name" value="Sirtuin_cat_small_dom_sf"/>
</dbReference>
<feature type="binding site" evidence="4">
    <location>
        <position position="123"/>
    </location>
    <ligand>
        <name>NAD(+)</name>
        <dbReference type="ChEBI" id="CHEBI:57540"/>
    </ligand>
</feature>
<dbReference type="NCBIfam" id="NF001752">
    <property type="entry name" value="PRK00481.1-1"/>
    <property type="match status" value="1"/>
</dbReference>
<dbReference type="InterPro" id="IPR026590">
    <property type="entry name" value="Ssirtuin_cat_dom"/>
</dbReference>
<dbReference type="PANTHER" id="PTHR11085">
    <property type="entry name" value="NAD-DEPENDENT PROTEIN DEACYLASE SIRTUIN-5, MITOCHONDRIAL-RELATED"/>
    <property type="match status" value="1"/>
</dbReference>
<dbReference type="GO" id="GO:0070403">
    <property type="term" value="F:NAD+ binding"/>
    <property type="evidence" value="ECO:0007669"/>
    <property type="project" value="UniProtKB-UniRule"/>
</dbReference>
<feature type="binding site" evidence="4">
    <location>
        <position position="107"/>
    </location>
    <ligand>
        <name>NAD(+)</name>
        <dbReference type="ChEBI" id="CHEBI:57540"/>
    </ligand>
</feature>
<keyword evidence="4 5" id="KW-0479">Metal-binding</keyword>
<dbReference type="OrthoDB" id="9800582at2"/>
<feature type="binding site" evidence="4">
    <location>
        <position position="215"/>
    </location>
    <ligand>
        <name>NAD(+)</name>
        <dbReference type="ChEBI" id="CHEBI:57540"/>
    </ligand>
</feature>
<dbReference type="RefSeq" id="WP_069793351.1">
    <property type="nucleotide sequence ID" value="NZ_CP068712.1"/>
</dbReference>
<evidence type="ECO:0000256" key="3">
    <source>
        <dbReference type="ARBA" id="ARBA00023027"/>
    </source>
</evidence>
<dbReference type="PANTHER" id="PTHR11085:SF4">
    <property type="entry name" value="NAD-DEPENDENT PROTEIN DEACYLASE"/>
    <property type="match status" value="1"/>
</dbReference>
<name>A0A418IG52_9STAP</name>
<feature type="binding site" evidence="4">
    <location>
        <position position="108"/>
    </location>
    <ligand>
        <name>NAD(+)</name>
        <dbReference type="ChEBI" id="CHEBI:57540"/>
    </ligand>
</feature>
<dbReference type="InterPro" id="IPR003000">
    <property type="entry name" value="Sirtuin"/>
</dbReference>
<feature type="binding site" evidence="4">
    <location>
        <position position="193"/>
    </location>
    <ligand>
        <name>NAD(+)</name>
        <dbReference type="ChEBI" id="CHEBI:57540"/>
    </ligand>
</feature>
<dbReference type="GO" id="GO:0005737">
    <property type="term" value="C:cytoplasm"/>
    <property type="evidence" value="ECO:0007669"/>
    <property type="project" value="UniProtKB-SubCell"/>
</dbReference>
<keyword evidence="1 4" id="KW-0963">Cytoplasm</keyword>
<evidence type="ECO:0000256" key="4">
    <source>
        <dbReference type="HAMAP-Rule" id="MF_01968"/>
    </source>
</evidence>
<feature type="binding site" evidence="4">
    <location>
        <position position="35"/>
    </location>
    <ligand>
        <name>NAD(+)</name>
        <dbReference type="ChEBI" id="CHEBI:57540"/>
    </ligand>
</feature>
<evidence type="ECO:0000256" key="1">
    <source>
        <dbReference type="ARBA" id="ARBA00022490"/>
    </source>
</evidence>
<feature type="binding site" evidence="4">
    <location>
        <position position="107"/>
    </location>
    <ligand>
        <name>nicotinamide</name>
        <dbReference type="ChEBI" id="CHEBI:17154"/>
    </ligand>
</feature>
<comment type="subcellular location">
    <subcellularLocation>
        <location evidence="4">Cytoplasm</location>
    </subcellularLocation>
</comment>
<feature type="binding site" evidence="4">
    <location>
        <position position="36"/>
    </location>
    <ligand>
        <name>NAD(+)</name>
        <dbReference type="ChEBI" id="CHEBI:57540"/>
    </ligand>
</feature>
<feature type="binding site" evidence="4 5">
    <location>
        <position position="154"/>
    </location>
    <ligand>
        <name>Zn(2+)</name>
        <dbReference type="ChEBI" id="CHEBI:29105"/>
    </ligand>
</feature>
<dbReference type="EMBL" id="QXUF01000032">
    <property type="protein sequence ID" value="RIN01296.1"/>
    <property type="molecule type" value="Genomic_DNA"/>
</dbReference>
<dbReference type="AlphaFoldDB" id="A0A418IG52"/>
<dbReference type="SUPFAM" id="SSF52467">
    <property type="entry name" value="DHS-like NAD/FAD-binding domain"/>
    <property type="match status" value="1"/>
</dbReference>
<evidence type="ECO:0000313" key="7">
    <source>
        <dbReference type="EMBL" id="RIN01296.1"/>
    </source>
</evidence>
<evidence type="ECO:0000313" key="8">
    <source>
        <dbReference type="Proteomes" id="UP000286317"/>
    </source>
</evidence>
<gene>
    <name evidence="4" type="primary">cobB</name>
    <name evidence="7" type="ORF">BU112_06170</name>
</gene>
<dbReference type="EC" id="2.3.1.286" evidence="4"/>
<comment type="cofactor">
    <cofactor evidence="4">
        <name>Zn(2+)</name>
        <dbReference type="ChEBI" id="CHEBI:29105"/>
    </cofactor>
    <text evidence="4">Binds 1 zinc ion per subunit.</text>
</comment>
<keyword evidence="8" id="KW-1185">Reference proteome</keyword>
<feature type="active site" description="Proton acceptor" evidence="4 5">
    <location>
        <position position="123"/>
    </location>
</feature>
<feature type="binding site" evidence="4">
    <location>
        <position position="35"/>
    </location>
    <ligand>
        <name>nicotinamide</name>
        <dbReference type="ChEBI" id="CHEBI:17154"/>
    </ligand>
</feature>
<comment type="caution">
    <text evidence="7">The sequence shown here is derived from an EMBL/GenBank/DDBJ whole genome shotgun (WGS) entry which is preliminary data.</text>
</comment>
<evidence type="ECO:0000256" key="5">
    <source>
        <dbReference type="PROSITE-ProRule" id="PRU00236"/>
    </source>
</evidence>
<feature type="binding site" evidence="4">
    <location>
        <position position="24"/>
    </location>
    <ligand>
        <name>NAD(+)</name>
        <dbReference type="ChEBI" id="CHEBI:57540"/>
    </ligand>
</feature>
<comment type="similarity">
    <text evidence="4">Belongs to the sirtuin family. Class U subfamily.</text>
</comment>
<feature type="domain" description="Deacetylase sirtuin-type" evidence="6">
    <location>
        <begin position="1"/>
        <end position="244"/>
    </location>
</feature>
<evidence type="ECO:0000259" key="6">
    <source>
        <dbReference type="PROSITE" id="PS50305"/>
    </source>
</evidence>
<comment type="caution">
    <text evidence="4">Lacks conserved residue(s) required for the propagation of feature annotation.</text>
</comment>
<organism evidence="7 8">
    <name type="scientific">Staphylococcus shinii</name>
    <dbReference type="NCBI Taxonomy" id="2912228"/>
    <lineage>
        <taxon>Bacteria</taxon>
        <taxon>Bacillati</taxon>
        <taxon>Bacillota</taxon>
        <taxon>Bacilli</taxon>
        <taxon>Bacillales</taxon>
        <taxon>Staphylococcaceae</taxon>
        <taxon>Staphylococcus</taxon>
    </lineage>
</organism>
<feature type="binding site" evidence="4">
    <location>
        <position position="192"/>
    </location>
    <ligand>
        <name>NAD(+)</name>
        <dbReference type="ChEBI" id="CHEBI:57540"/>
    </ligand>
</feature>
<feature type="binding site" evidence="4">
    <location>
        <position position="108"/>
    </location>
    <ligand>
        <name>nicotinamide</name>
        <dbReference type="ChEBI" id="CHEBI:17154"/>
    </ligand>
</feature>
<dbReference type="HAMAP" id="MF_01968">
    <property type="entry name" value="Sirtuin_ClassU"/>
    <property type="match status" value="1"/>
</dbReference>
<keyword evidence="4 5" id="KW-0862">Zinc</keyword>
<protein>
    <recommendedName>
        <fullName evidence="4">NAD-dependent protein deacetylase</fullName>
        <ecNumber evidence="4">2.3.1.286</ecNumber>
    </recommendedName>
    <alternativeName>
        <fullName evidence="4">Regulatory protein SIR2 homolog</fullName>
    </alternativeName>
</protein>
<dbReference type="Gene3D" id="3.30.1600.10">
    <property type="entry name" value="SIR2/SIRT2 'Small Domain"/>
    <property type="match status" value="1"/>
</dbReference>
<accession>A0A418IG52</accession>
<reference evidence="7 8" key="1">
    <citation type="journal article" date="2016" name="Front. Microbiol.">
        <title>Comprehensive Phylogenetic Analysis of Bovine Non-aureus Staphylococci Species Based on Whole-Genome Sequencing.</title>
        <authorList>
            <person name="Naushad S."/>
            <person name="Barkema H.W."/>
            <person name="Luby C."/>
            <person name="Condas L.A."/>
            <person name="Nobrega D.B."/>
            <person name="Carson D.A."/>
            <person name="De Buck J."/>
        </authorList>
    </citation>
    <scope>NUCLEOTIDE SEQUENCE [LARGE SCALE GENOMIC DNA]</scope>
    <source>
        <strain evidence="7 8">SNUC 4554</strain>
    </source>
</reference>
<proteinExistence type="inferred from homology"/>
<feature type="binding site" evidence="4 5">
    <location>
        <position position="131"/>
    </location>
    <ligand>
        <name>Zn(2+)</name>
        <dbReference type="ChEBI" id="CHEBI:29105"/>
    </ligand>
</feature>
<evidence type="ECO:0000256" key="2">
    <source>
        <dbReference type="ARBA" id="ARBA00022679"/>
    </source>
</evidence>
<sequence length="244" mass="27305">MNRNIEQLKDIINNSSRITFFTGAGVSVASGVPDFRSMGGLFDEISKEGYSPEYLLSTNYLQDDPEGFVDFYHKRLLLADKQPNTIHHWIAQLEKDHQSLGVITQNIDGLHSDAGSLNVDELHGTLNQFYCVDCFNEYSKTYVMEHHLRHCESCGSIIRPDIVLYGEMLNQNTIFNAINKIETADTLIVLGSSLVVQPAAGLISNFKGQNLIIINRDATPYDHNADLVINEDMVSVISTLNHES</sequence>
<dbReference type="InterPro" id="IPR028628">
    <property type="entry name" value="Sirtuin_class_U"/>
</dbReference>
<dbReference type="PROSITE" id="PS50305">
    <property type="entry name" value="SIRTUIN"/>
    <property type="match status" value="1"/>
</dbReference>
<comment type="catalytic activity">
    <reaction evidence="4">
        <text>N(6)-acetyl-L-lysyl-[protein] + NAD(+) + H2O = 2''-O-acetyl-ADP-D-ribose + nicotinamide + L-lysyl-[protein]</text>
        <dbReference type="Rhea" id="RHEA:43636"/>
        <dbReference type="Rhea" id="RHEA-COMP:9752"/>
        <dbReference type="Rhea" id="RHEA-COMP:10731"/>
        <dbReference type="ChEBI" id="CHEBI:15377"/>
        <dbReference type="ChEBI" id="CHEBI:17154"/>
        <dbReference type="ChEBI" id="CHEBI:29969"/>
        <dbReference type="ChEBI" id="CHEBI:57540"/>
        <dbReference type="ChEBI" id="CHEBI:61930"/>
        <dbReference type="ChEBI" id="CHEBI:83767"/>
        <dbReference type="EC" id="2.3.1.286"/>
    </reaction>
</comment>
<keyword evidence="2 4" id="KW-0808">Transferase</keyword>
<dbReference type="GO" id="GO:0017136">
    <property type="term" value="F:histone deacetylase activity, NAD-dependent"/>
    <property type="evidence" value="ECO:0007669"/>
    <property type="project" value="TreeGrafter"/>
</dbReference>
<dbReference type="GO" id="GO:0008270">
    <property type="term" value="F:zinc ion binding"/>
    <property type="evidence" value="ECO:0007669"/>
    <property type="project" value="UniProtKB-UniRule"/>
</dbReference>
<feature type="binding site" evidence="4">
    <location>
        <position position="232"/>
    </location>
    <ligand>
        <name>NAD(+)</name>
        <dbReference type="ChEBI" id="CHEBI:57540"/>
    </ligand>
</feature>
<dbReference type="Gene3D" id="3.40.50.1220">
    <property type="entry name" value="TPP-binding domain"/>
    <property type="match status" value="1"/>
</dbReference>
<dbReference type="Proteomes" id="UP000286317">
    <property type="component" value="Unassembled WGS sequence"/>
</dbReference>
<dbReference type="InterPro" id="IPR050134">
    <property type="entry name" value="NAD-dep_sirtuin_deacylases"/>
</dbReference>
<comment type="function">
    <text evidence="4">NAD-dependent protein deacetylase which modulates the activities of several enzymes which are inactive in their acetylated form.</text>
</comment>
<feature type="binding site" evidence="4 5">
    <location>
        <position position="151"/>
    </location>
    <ligand>
        <name>Zn(2+)</name>
        <dbReference type="ChEBI" id="CHEBI:29105"/>
    </ligand>
</feature>
<dbReference type="InterPro" id="IPR029035">
    <property type="entry name" value="DHS-like_NAD/FAD-binding_dom"/>
</dbReference>
<feature type="binding site" evidence="4 5">
    <location>
        <position position="134"/>
    </location>
    <ligand>
        <name>Zn(2+)</name>
        <dbReference type="ChEBI" id="CHEBI:29105"/>
    </ligand>
</feature>
<dbReference type="Pfam" id="PF02146">
    <property type="entry name" value="SIR2"/>
    <property type="match status" value="1"/>
</dbReference>
<feature type="binding site" evidence="4">
    <location>
        <position position="105"/>
    </location>
    <ligand>
        <name>NAD(+)</name>
        <dbReference type="ChEBI" id="CHEBI:57540"/>
    </ligand>
</feature>
<keyword evidence="3 4" id="KW-0520">NAD</keyword>